<proteinExistence type="predicted"/>
<reference evidence="1" key="2">
    <citation type="submission" date="2020-02" db="EMBL/GenBank/DDBJ databases">
        <authorList>
            <person name="Alotaibi K."/>
            <person name="Khan A."/>
        </authorList>
    </citation>
    <scope>NUCLEOTIDE SEQUENCE</scope>
    <source>
        <strain evidence="1">EC21</strain>
    </source>
</reference>
<evidence type="ECO:0000313" key="1">
    <source>
        <dbReference type="EMBL" id="NEZ09649.1"/>
    </source>
</evidence>
<gene>
    <name evidence="1" type="ORF">G4V01_22820</name>
</gene>
<evidence type="ECO:0008006" key="2">
    <source>
        <dbReference type="Google" id="ProtNLM"/>
    </source>
</evidence>
<feature type="non-terminal residue" evidence="1">
    <location>
        <position position="106"/>
    </location>
</feature>
<sequence length="106" mass="12164">MKNILIVTPEIPYPAFKGNQNRIHQTIKLLESLNCKISLAILNSNQKERKSIDVKKDVLKAYKLSDVIVKRHPKFSKDNVFSALKKIDESLFGTDRICTQETCPYT</sequence>
<organism evidence="1">
    <name type="scientific">Escherichia coli</name>
    <dbReference type="NCBI Taxonomy" id="562"/>
    <lineage>
        <taxon>Bacteria</taxon>
        <taxon>Pseudomonadati</taxon>
        <taxon>Pseudomonadota</taxon>
        <taxon>Gammaproteobacteria</taxon>
        <taxon>Enterobacterales</taxon>
        <taxon>Enterobacteriaceae</taxon>
        <taxon>Escherichia</taxon>
    </lineage>
</organism>
<name>A0A6G4CKK8_ECOLX</name>
<reference evidence="1" key="1">
    <citation type="journal article" date="2006" name="Food Microbiol.">
        <title>Occurrence of non-O157 shiga toxin-producing Escherichia coli in ready-to-eat food from supermarkets in Argentina.</title>
        <authorList>
            <person name="Balague C."/>
            <person name="Khan A.A."/>
            <person name="Fernandez L."/>
            <person name="Redolfi A.L."/>
            <person name="Aquili V."/>
            <person name="Voltattorni P."/>
            <person name="Hofer C."/>
            <person name="Ebner G."/>
            <person name="Duenas S."/>
            <person name="Cerniglia C.E."/>
        </authorList>
    </citation>
    <scope>NUCLEOTIDE SEQUENCE</scope>
    <source>
        <strain evidence="1">EC21</strain>
    </source>
</reference>
<comment type="caution">
    <text evidence="1">The sequence shown here is derived from an EMBL/GenBank/DDBJ whole genome shotgun (WGS) entry which is preliminary data.</text>
</comment>
<accession>A0A6G4CKK8</accession>
<dbReference type="EMBL" id="JAAIWJ010000127">
    <property type="protein sequence ID" value="NEZ09649.1"/>
    <property type="molecule type" value="Genomic_DNA"/>
</dbReference>
<dbReference type="RefSeq" id="WP_163425745.1">
    <property type="nucleotide sequence ID" value="NZ_JAAIWJ010000127.1"/>
</dbReference>
<protein>
    <recommendedName>
        <fullName evidence="2">Glycosyltransferase family 4 protein</fullName>
    </recommendedName>
</protein>
<dbReference type="AlphaFoldDB" id="A0A6G4CKK8"/>